<dbReference type="Gene3D" id="2.60.40.1180">
    <property type="entry name" value="Golgi alpha-mannosidase II"/>
    <property type="match status" value="1"/>
</dbReference>
<dbReference type="Proteomes" id="UP001258315">
    <property type="component" value="Unassembled WGS sequence"/>
</dbReference>
<organism evidence="8 9">
    <name type="scientific">Mucilaginibacter terrae</name>
    <dbReference type="NCBI Taxonomy" id="1955052"/>
    <lineage>
        <taxon>Bacteria</taxon>
        <taxon>Pseudomonadati</taxon>
        <taxon>Bacteroidota</taxon>
        <taxon>Sphingobacteriia</taxon>
        <taxon>Sphingobacteriales</taxon>
        <taxon>Sphingobacteriaceae</taxon>
        <taxon>Mucilaginibacter</taxon>
    </lineage>
</organism>
<dbReference type="Gene3D" id="3.20.20.80">
    <property type="entry name" value="Glycosidases"/>
    <property type="match status" value="1"/>
</dbReference>
<dbReference type="InterPro" id="IPR008979">
    <property type="entry name" value="Galactose-bd-like_sf"/>
</dbReference>
<dbReference type="SUPFAM" id="SSF51445">
    <property type="entry name" value="(Trans)glycosidases"/>
    <property type="match status" value="1"/>
</dbReference>
<evidence type="ECO:0000256" key="6">
    <source>
        <dbReference type="ARBA" id="ARBA00023180"/>
    </source>
</evidence>
<evidence type="ECO:0000259" key="7">
    <source>
        <dbReference type="SMART" id="SM00813"/>
    </source>
</evidence>
<dbReference type="GO" id="GO:0046556">
    <property type="term" value="F:alpha-L-arabinofuranosidase activity"/>
    <property type="evidence" value="ECO:0007669"/>
    <property type="project" value="UniProtKB-EC"/>
</dbReference>
<keyword evidence="4" id="KW-0732">Signal</keyword>
<dbReference type="Pfam" id="PF06964">
    <property type="entry name" value="Alpha-L-AF_C"/>
    <property type="match status" value="1"/>
</dbReference>
<name>A0ABU3GNK3_9SPHI</name>
<keyword evidence="9" id="KW-1185">Reference proteome</keyword>
<keyword evidence="6" id="KW-0325">Glycoprotein</keyword>
<dbReference type="Gene3D" id="2.60.120.260">
    <property type="entry name" value="Galactose-binding domain-like"/>
    <property type="match status" value="1"/>
</dbReference>
<dbReference type="Pfam" id="PF22848">
    <property type="entry name" value="ASD1_dom"/>
    <property type="match status" value="1"/>
</dbReference>
<dbReference type="PANTHER" id="PTHR31776">
    <property type="entry name" value="ALPHA-L-ARABINOFURANOSIDASE 1"/>
    <property type="match status" value="1"/>
</dbReference>
<keyword evidence="5 8" id="KW-0378">Hydrolase</keyword>
<proteinExistence type="inferred from homology"/>
<dbReference type="InterPro" id="IPR013780">
    <property type="entry name" value="Glyco_hydro_b"/>
</dbReference>
<gene>
    <name evidence="8" type="ORF">QE417_000242</name>
</gene>
<evidence type="ECO:0000256" key="5">
    <source>
        <dbReference type="ARBA" id="ARBA00022801"/>
    </source>
</evidence>
<protein>
    <recommendedName>
        <fullName evidence="3">non-reducing end alpha-L-arabinofuranosidase</fullName>
        <ecNumber evidence="3">3.2.1.55</ecNumber>
    </recommendedName>
</protein>
<dbReference type="SMART" id="SM00813">
    <property type="entry name" value="Alpha-L-AF_C"/>
    <property type="match status" value="1"/>
</dbReference>
<evidence type="ECO:0000256" key="2">
    <source>
        <dbReference type="ARBA" id="ARBA00007186"/>
    </source>
</evidence>
<dbReference type="SUPFAM" id="SSF49785">
    <property type="entry name" value="Galactose-binding domain-like"/>
    <property type="match status" value="1"/>
</dbReference>
<comment type="catalytic activity">
    <reaction evidence="1">
        <text>Hydrolysis of terminal non-reducing alpha-L-arabinofuranoside residues in alpha-L-arabinosides.</text>
        <dbReference type="EC" id="3.2.1.55"/>
    </reaction>
</comment>
<dbReference type="InterPro" id="IPR055235">
    <property type="entry name" value="ASD1_cat"/>
</dbReference>
<comment type="caution">
    <text evidence="8">The sequence shown here is derived from an EMBL/GenBank/DDBJ whole genome shotgun (WGS) entry which is preliminary data.</text>
</comment>
<evidence type="ECO:0000256" key="1">
    <source>
        <dbReference type="ARBA" id="ARBA00001462"/>
    </source>
</evidence>
<dbReference type="SUPFAM" id="SSF51011">
    <property type="entry name" value="Glycosyl hydrolase domain"/>
    <property type="match status" value="1"/>
</dbReference>
<dbReference type="EMBL" id="JAVLVU010000001">
    <property type="protein sequence ID" value="MDT3401170.1"/>
    <property type="molecule type" value="Genomic_DNA"/>
</dbReference>
<evidence type="ECO:0000313" key="9">
    <source>
        <dbReference type="Proteomes" id="UP001258315"/>
    </source>
</evidence>
<evidence type="ECO:0000256" key="4">
    <source>
        <dbReference type="ARBA" id="ARBA00022729"/>
    </source>
</evidence>
<keyword evidence="8" id="KW-0326">Glycosidase</keyword>
<dbReference type="InterPro" id="IPR010720">
    <property type="entry name" value="Alpha-L-AF_C"/>
</dbReference>
<feature type="domain" description="Alpha-L-arabinofuranosidase C-terminal" evidence="7">
    <location>
        <begin position="476"/>
        <end position="667"/>
    </location>
</feature>
<dbReference type="RefSeq" id="WP_311947012.1">
    <property type="nucleotide sequence ID" value="NZ_JAVLVU010000001.1"/>
</dbReference>
<sequence length="684" mass="77096">MNLKELNMHYKSSLEFSIKLSGSLICLALLFVQSARSQNSVNIDIDTNKPIAHVSKEMWGIFFEDINFAADGGLYAELVKNRSFEFPMPLMGWKQLKTGGKQASLLIVNHQKAGSSHARHAAIDLIEGPGSFVLSNEGFRGIGLEKDKQYRFSIAACSFSDSVKIRIEAEDPKNEIVGSAKIDKLTSDWQTYTVIFKCKETTAKARLNVIFEGKGKVEVDMISLFPRETWKNRENGLRADLAQKLADLHPGFMRFPGGCIVEGRELLNRYQWKKTIGPTDGRELLLNRWNVEFAKRSAPDYYQSFGLGFFEYFQFCEDIGASPLPILNCGMACQYNSAEVVSLDQLDPYIQDALDLIDFANGPQTSKWGALRAQLGHPKPFNLRLLGIGNEQWGEQYIERFKLFAAVLKSKYPEVKLISSAGPSPNGTMFDLLNKKLREEKAELIDEHYYRDPEWFLKNVNRYDTYERKDSKVFAGEYAVHIPDNMQKDTHAESHNTIWSALCEAAFMTGLERNADVVQMASYAPLLASIEAWQWRPDLIWFDNLHSVATPNYYVQQMFAVNKGDVVLSTLSKGKPLAGQDSIYATSSIDTVKGNIIVKLINTSLNARTVNLNLSGSNQLKDMITWIELSDKDKSAFNSLDNPQAVKPEMKTIKLGKRKTFELKGLSANVLVLPLSKKSNFNKN</sequence>
<dbReference type="InterPro" id="IPR051563">
    <property type="entry name" value="Glycosyl_Hydrolase_51"/>
</dbReference>
<evidence type="ECO:0000256" key="3">
    <source>
        <dbReference type="ARBA" id="ARBA00012670"/>
    </source>
</evidence>
<dbReference type="PANTHER" id="PTHR31776:SF0">
    <property type="entry name" value="ALPHA-L-ARABINOFURANOSIDASE 1"/>
    <property type="match status" value="1"/>
</dbReference>
<comment type="similarity">
    <text evidence="2">Belongs to the glycosyl hydrolase 51 family.</text>
</comment>
<reference evidence="9" key="1">
    <citation type="submission" date="2023-07" db="EMBL/GenBank/DDBJ databases">
        <title>Functional and genomic diversity of the sorghum phyllosphere microbiome.</title>
        <authorList>
            <person name="Shade A."/>
        </authorList>
    </citation>
    <scope>NUCLEOTIDE SEQUENCE [LARGE SCALE GENOMIC DNA]</scope>
    <source>
        <strain evidence="9">SORGH_AS_0422</strain>
    </source>
</reference>
<dbReference type="InterPro" id="IPR017853">
    <property type="entry name" value="GH"/>
</dbReference>
<evidence type="ECO:0000313" key="8">
    <source>
        <dbReference type="EMBL" id="MDT3401170.1"/>
    </source>
</evidence>
<accession>A0ABU3GNK3</accession>
<dbReference type="EC" id="3.2.1.55" evidence="3"/>